<dbReference type="SUPFAM" id="SSF52540">
    <property type="entry name" value="P-loop containing nucleoside triphosphate hydrolases"/>
    <property type="match status" value="1"/>
</dbReference>
<keyword evidence="6" id="KW-1185">Reference proteome</keyword>
<feature type="domain" description="Thymidylate kinase-like" evidence="4">
    <location>
        <begin position="28"/>
        <end position="107"/>
    </location>
</feature>
<comment type="caution">
    <text evidence="5">The sequence shown here is derived from an EMBL/GenBank/DDBJ whole genome shotgun (WGS) entry which is preliminary data.</text>
</comment>
<feature type="non-terminal residue" evidence="5">
    <location>
        <position position="1"/>
    </location>
</feature>
<dbReference type="PANTHER" id="PTHR10344">
    <property type="entry name" value="THYMIDYLATE KINASE"/>
    <property type="match status" value="1"/>
</dbReference>
<evidence type="ECO:0000256" key="1">
    <source>
        <dbReference type="ARBA" id="ARBA00009776"/>
    </source>
</evidence>
<accession>A0ABQ7SXF1</accession>
<dbReference type="Gene3D" id="3.40.50.300">
    <property type="entry name" value="P-loop containing nucleotide triphosphate hydrolases"/>
    <property type="match status" value="1"/>
</dbReference>
<protein>
    <recommendedName>
        <fullName evidence="4">Thymidylate kinase-like domain-containing protein</fullName>
    </recommendedName>
</protein>
<comment type="similarity">
    <text evidence="1">Belongs to the thymidylate kinase family.</text>
</comment>
<dbReference type="InterPro" id="IPR027417">
    <property type="entry name" value="P-loop_NTPase"/>
</dbReference>
<evidence type="ECO:0000313" key="5">
    <source>
        <dbReference type="EMBL" id="KAH0621996.1"/>
    </source>
</evidence>
<sequence length="118" mass="13757">YWHSTAAYAIATEITGKVQNLPPPHHPVYSWPKDLLRPDLVLLLTVSSEERIRRLQERGMEKTKEEAELETNSFFRQKVEESYRRMENPACQLVDASPSREEVLKAILHLIKKQCDLL</sequence>
<proteinExistence type="inferred from homology"/>
<evidence type="ECO:0000313" key="6">
    <source>
        <dbReference type="Proteomes" id="UP000826234"/>
    </source>
</evidence>
<reference evidence="5 6" key="1">
    <citation type="journal article" date="2022" name="Gigascience">
        <title>A chromosome-level genome assembly and annotation of the desert horned lizard, Phrynosoma platyrhinos, provides insight into chromosomal rearrangements among reptiles.</title>
        <authorList>
            <person name="Koochekian N."/>
            <person name="Ascanio A."/>
            <person name="Farleigh K."/>
            <person name="Card D.C."/>
            <person name="Schield D.R."/>
            <person name="Castoe T.A."/>
            <person name="Jezkova T."/>
        </authorList>
    </citation>
    <scope>NUCLEOTIDE SEQUENCE [LARGE SCALE GENOMIC DNA]</scope>
    <source>
        <strain evidence="5">NK-2021</strain>
    </source>
</reference>
<dbReference type="PANTHER" id="PTHR10344:SF4">
    <property type="entry name" value="UMP-CMP KINASE 2, MITOCHONDRIAL"/>
    <property type="match status" value="1"/>
</dbReference>
<gene>
    <name evidence="5" type="ORF">JD844_023852</name>
</gene>
<evidence type="ECO:0000256" key="2">
    <source>
        <dbReference type="ARBA" id="ARBA00022741"/>
    </source>
</evidence>
<evidence type="ECO:0000256" key="3">
    <source>
        <dbReference type="ARBA" id="ARBA00022840"/>
    </source>
</evidence>
<dbReference type="Pfam" id="PF02223">
    <property type="entry name" value="Thymidylate_kin"/>
    <property type="match status" value="1"/>
</dbReference>
<dbReference type="EMBL" id="JAIPUX010003289">
    <property type="protein sequence ID" value="KAH0621996.1"/>
    <property type="molecule type" value="Genomic_DNA"/>
</dbReference>
<dbReference type="InterPro" id="IPR039430">
    <property type="entry name" value="Thymidylate_kin-like_dom"/>
</dbReference>
<organism evidence="5 6">
    <name type="scientific">Phrynosoma platyrhinos</name>
    <name type="common">Desert horned lizard</name>
    <dbReference type="NCBI Taxonomy" id="52577"/>
    <lineage>
        <taxon>Eukaryota</taxon>
        <taxon>Metazoa</taxon>
        <taxon>Chordata</taxon>
        <taxon>Craniata</taxon>
        <taxon>Vertebrata</taxon>
        <taxon>Euteleostomi</taxon>
        <taxon>Lepidosauria</taxon>
        <taxon>Squamata</taxon>
        <taxon>Bifurcata</taxon>
        <taxon>Unidentata</taxon>
        <taxon>Episquamata</taxon>
        <taxon>Toxicofera</taxon>
        <taxon>Iguania</taxon>
        <taxon>Phrynosomatidae</taxon>
        <taxon>Phrynosomatinae</taxon>
        <taxon>Phrynosoma</taxon>
    </lineage>
</organism>
<name>A0ABQ7SXF1_PHRPL</name>
<keyword evidence="2" id="KW-0547">Nucleotide-binding</keyword>
<evidence type="ECO:0000259" key="4">
    <source>
        <dbReference type="Pfam" id="PF02223"/>
    </source>
</evidence>
<dbReference type="Proteomes" id="UP000826234">
    <property type="component" value="Unassembled WGS sequence"/>
</dbReference>
<keyword evidence="3" id="KW-0067">ATP-binding</keyword>